<comment type="caution">
    <text evidence="1">The sequence shown here is derived from an EMBL/GenBank/DDBJ whole genome shotgun (WGS) entry which is preliminary data.</text>
</comment>
<dbReference type="InterPro" id="IPR053860">
    <property type="entry name" value="DUF6932"/>
</dbReference>
<gene>
    <name evidence="1" type="ORF">HX018_14245</name>
</gene>
<reference evidence="1" key="2">
    <citation type="journal article" date="2022" name="Sci. Total Environ.">
        <title>Prevalence, transmission, and molecular epidemiology of tet(X)-positive bacteria among humans, animals, and environmental niches in China: An epidemiological, and genomic-based study.</title>
        <authorList>
            <person name="Dong N."/>
            <person name="Zeng Y."/>
            <person name="Cai C."/>
            <person name="Sun C."/>
            <person name="Lu J."/>
            <person name="Liu C."/>
            <person name="Zhou H."/>
            <person name="Sun Q."/>
            <person name="Shu L."/>
            <person name="Wang H."/>
            <person name="Wang Y."/>
            <person name="Wang S."/>
            <person name="Wu C."/>
            <person name="Chan E.W."/>
            <person name="Chen G."/>
            <person name="Shen Z."/>
            <person name="Chen S."/>
            <person name="Zhang R."/>
        </authorList>
    </citation>
    <scope>NUCLEOTIDE SEQUENCE</scope>
    <source>
        <strain evidence="1">R1692</strain>
    </source>
</reference>
<reference evidence="1" key="1">
    <citation type="submission" date="2020-06" db="EMBL/GenBank/DDBJ databases">
        <authorList>
            <person name="Dong N."/>
        </authorList>
    </citation>
    <scope>NUCLEOTIDE SEQUENCE</scope>
    <source>
        <strain evidence="1">R1692</strain>
    </source>
</reference>
<dbReference type="Pfam" id="PF22014">
    <property type="entry name" value="DUF6932"/>
    <property type="match status" value="1"/>
</dbReference>
<proteinExistence type="predicted"/>
<name>A0ABT7NQF9_9SPHI</name>
<dbReference type="Proteomes" id="UP001170954">
    <property type="component" value="Unassembled WGS sequence"/>
</dbReference>
<dbReference type="EMBL" id="JACAGK010000045">
    <property type="protein sequence ID" value="MDM1049400.1"/>
    <property type="molecule type" value="Genomic_DNA"/>
</dbReference>
<evidence type="ECO:0000313" key="1">
    <source>
        <dbReference type="EMBL" id="MDM1049400.1"/>
    </source>
</evidence>
<accession>A0ABT7NQF9</accession>
<keyword evidence="2" id="KW-1185">Reference proteome</keyword>
<protein>
    <submittedName>
        <fullName evidence="1">Uncharacterized protein</fullName>
    </submittedName>
</protein>
<evidence type="ECO:0000313" key="2">
    <source>
        <dbReference type="Proteomes" id="UP001170954"/>
    </source>
</evidence>
<sequence>MIQGFQWLDGSFLENIELTELRSPRDLDVVTFYAVESQDVQAEINNNFEEFFNSVIAKENYLLDHYVVDLSINPLSLVEHVKYWHQLFSHNRNRVWKGMLKLELNTSDLDQQALEYLGGFNDE</sequence>
<organism evidence="1 2">
    <name type="scientific">Sphingobacterium hotanense</name>
    <dbReference type="NCBI Taxonomy" id="649196"/>
    <lineage>
        <taxon>Bacteria</taxon>
        <taxon>Pseudomonadati</taxon>
        <taxon>Bacteroidota</taxon>
        <taxon>Sphingobacteriia</taxon>
        <taxon>Sphingobacteriales</taxon>
        <taxon>Sphingobacteriaceae</taxon>
        <taxon>Sphingobacterium</taxon>
    </lineage>
</organism>